<proteinExistence type="predicted"/>
<evidence type="ECO:0000313" key="2">
    <source>
        <dbReference type="EMBL" id="DAE04779.1"/>
    </source>
</evidence>
<dbReference type="EMBL" id="BK015394">
    <property type="protein sequence ID" value="DAE04779.1"/>
    <property type="molecule type" value="Genomic_DNA"/>
</dbReference>
<keyword evidence="1" id="KW-1133">Transmembrane helix</keyword>
<organism evidence="2">
    <name type="scientific">Siphoviridae sp. ctorp6</name>
    <dbReference type="NCBI Taxonomy" id="2825673"/>
    <lineage>
        <taxon>Viruses</taxon>
        <taxon>Duplodnaviria</taxon>
        <taxon>Heunggongvirae</taxon>
        <taxon>Uroviricota</taxon>
        <taxon>Caudoviricetes</taxon>
    </lineage>
</organism>
<evidence type="ECO:0000256" key="1">
    <source>
        <dbReference type="SAM" id="Phobius"/>
    </source>
</evidence>
<accession>A0A8S5PEA1</accession>
<name>A0A8S5PEA1_9CAUD</name>
<keyword evidence="1" id="KW-0472">Membrane</keyword>
<protein>
    <submittedName>
        <fullName evidence="2">Uncharacterized protein</fullName>
    </submittedName>
</protein>
<reference evidence="2" key="1">
    <citation type="journal article" date="2021" name="Proc. Natl. Acad. Sci. U.S.A.">
        <title>A Catalog of Tens of Thousands of Viruses from Human Metagenomes Reveals Hidden Associations with Chronic Diseases.</title>
        <authorList>
            <person name="Tisza M.J."/>
            <person name="Buck C.B."/>
        </authorList>
    </citation>
    <scope>NUCLEOTIDE SEQUENCE</scope>
    <source>
        <strain evidence="2">Ctorp6</strain>
    </source>
</reference>
<feature type="transmembrane region" description="Helical" evidence="1">
    <location>
        <begin position="21"/>
        <end position="42"/>
    </location>
</feature>
<sequence>MFNKKRLLSGVESSTNIKYVISCDLVAFSVFIRIILLDIVLLL</sequence>
<keyword evidence="1" id="KW-0812">Transmembrane</keyword>